<dbReference type="SUPFAM" id="SSF48452">
    <property type="entry name" value="TPR-like"/>
    <property type="match status" value="1"/>
</dbReference>
<gene>
    <name evidence="2" type="ORF">CRI93_04500</name>
</gene>
<accession>A0A2H3NR76</accession>
<name>A0A2H3NR76_9BACT</name>
<evidence type="ECO:0008006" key="4">
    <source>
        <dbReference type="Google" id="ProtNLM"/>
    </source>
</evidence>
<dbReference type="OrthoDB" id="725917at2"/>
<dbReference type="RefSeq" id="WP_098061418.1">
    <property type="nucleotide sequence ID" value="NZ_PDEP01000003.1"/>
</dbReference>
<comment type="caution">
    <text evidence="2">The sequence shown here is derived from an EMBL/GenBank/DDBJ whole genome shotgun (WGS) entry which is preliminary data.</text>
</comment>
<evidence type="ECO:0000313" key="2">
    <source>
        <dbReference type="EMBL" id="PEN08379.1"/>
    </source>
</evidence>
<sequence length="499" mass="54953">MYTLKRTVALGLLCVAVLFAGCDLTEINDTPNTSSDARPDYIFTNATKDVAETYWGEFTLGRFGNIYAQYWTQNQYTAEDRYLFPQERSGVLNGMWGDYYLAIQDFQEVVDLNESSPEDTNLFGEPANQIAMSKIMQAWTYHVMTDIWGPIPFDEAIGGDENPIPAYDSQEEVYNGILALIDDALGRINTDADALRGDVVFGGDMTQWALFGNALKLRVATRMSDVDSGTAETAISEAYSAMEALGGPEEYEGAYIAFDSSPPYQNPVHENYEINGRDDWAVTENLLGYMNDNDDPRRSAYAESVDGEFVGYPYGLEEGPAQALYSQGGFSRPGDDVTAADSPAYLLLQDEVYFALAEAAERGFVSGNAATFYEDGIRSSMAFWEVSDEAAIDAYIDEVPYDGGNWRQSIGEQKWIALYMQGIQGWAEWRRLDFEGIVRAPEGGAAVDAVADLDPAVAVRMTYPTDEANLNGANLEEGIGLLTGSGGDSQATKLWWDVN</sequence>
<evidence type="ECO:0000256" key="1">
    <source>
        <dbReference type="SAM" id="SignalP"/>
    </source>
</evidence>
<dbReference type="Proteomes" id="UP000221024">
    <property type="component" value="Unassembled WGS sequence"/>
</dbReference>
<dbReference type="Pfam" id="PF12771">
    <property type="entry name" value="SusD-like_2"/>
    <property type="match status" value="1"/>
</dbReference>
<keyword evidence="1" id="KW-0732">Signal</keyword>
<dbReference type="AlphaFoldDB" id="A0A2H3NR76"/>
<feature type="chain" id="PRO_5013803372" description="SusD/RagB family nutrient-binding outer membrane lipoprotein" evidence="1">
    <location>
        <begin position="21"/>
        <end position="499"/>
    </location>
</feature>
<evidence type="ECO:0000313" key="3">
    <source>
        <dbReference type="Proteomes" id="UP000221024"/>
    </source>
</evidence>
<reference evidence="2 3" key="1">
    <citation type="submission" date="2017-10" db="EMBL/GenBank/DDBJ databases">
        <title>Draft genome of Longimonas halophila.</title>
        <authorList>
            <person name="Goh K.M."/>
            <person name="Shamsir M.S."/>
            <person name="Lim S.W."/>
        </authorList>
    </citation>
    <scope>NUCLEOTIDE SEQUENCE [LARGE SCALE GENOMIC DNA]</scope>
    <source>
        <strain evidence="2 3">KCTC 42399</strain>
    </source>
</reference>
<dbReference type="Gene3D" id="1.25.40.390">
    <property type="match status" value="1"/>
</dbReference>
<feature type="signal peptide" evidence="1">
    <location>
        <begin position="1"/>
        <end position="20"/>
    </location>
</feature>
<organism evidence="2 3">
    <name type="scientific">Longimonas halophila</name>
    <dbReference type="NCBI Taxonomy" id="1469170"/>
    <lineage>
        <taxon>Bacteria</taxon>
        <taxon>Pseudomonadati</taxon>
        <taxon>Rhodothermota</taxon>
        <taxon>Rhodothermia</taxon>
        <taxon>Rhodothermales</taxon>
        <taxon>Salisaetaceae</taxon>
        <taxon>Longimonas</taxon>
    </lineage>
</organism>
<proteinExistence type="predicted"/>
<dbReference type="InterPro" id="IPR011990">
    <property type="entry name" value="TPR-like_helical_dom_sf"/>
</dbReference>
<keyword evidence="3" id="KW-1185">Reference proteome</keyword>
<protein>
    <recommendedName>
        <fullName evidence="4">SusD/RagB family nutrient-binding outer membrane lipoprotein</fullName>
    </recommendedName>
</protein>
<dbReference type="PROSITE" id="PS51257">
    <property type="entry name" value="PROKAR_LIPOPROTEIN"/>
    <property type="match status" value="1"/>
</dbReference>
<dbReference type="InterPro" id="IPR041662">
    <property type="entry name" value="SusD-like_2"/>
</dbReference>
<dbReference type="EMBL" id="PDEP01000003">
    <property type="protein sequence ID" value="PEN08379.1"/>
    <property type="molecule type" value="Genomic_DNA"/>
</dbReference>